<dbReference type="Gene3D" id="3.40.50.150">
    <property type="entry name" value="Vaccinia Virus protein VP39"/>
    <property type="match status" value="1"/>
</dbReference>
<dbReference type="AlphaFoldDB" id="A0A813KJ96"/>
<evidence type="ECO:0000313" key="4">
    <source>
        <dbReference type="Proteomes" id="UP000654075"/>
    </source>
</evidence>
<accession>A0A813KJ96</accession>
<dbReference type="Proteomes" id="UP000654075">
    <property type="component" value="Unassembled WGS sequence"/>
</dbReference>
<dbReference type="InterPro" id="IPR029063">
    <property type="entry name" value="SAM-dependent_MTases_sf"/>
</dbReference>
<name>A0A813KJ96_POLGL</name>
<evidence type="ECO:0000313" key="3">
    <source>
        <dbReference type="Proteomes" id="UP000626109"/>
    </source>
</evidence>
<dbReference type="Proteomes" id="UP000626109">
    <property type="component" value="Unassembled WGS sequence"/>
</dbReference>
<evidence type="ECO:0008006" key="5">
    <source>
        <dbReference type="Google" id="ProtNLM"/>
    </source>
</evidence>
<sequence length="224" mass="25265">MIPMRNDFQRLPFNAGILWNDKATRAMLSTDLLSQLRLLHGRDLQVLDLGSGLRLNVIGALRSGQVKLAVGVDFDPGAVLQAHRNAAHDGVRNFHFLQAHICGSASELRARVRDQGVRGRVRFDVFTMTSMSSPLEVMNCAYELMFTLGAKNSVYIDSDTLGFHHLRDDIGYSHLPFQDFLDSKGYKAVPFREIDIRRTLGTDEELFPQIFPVKVWMFDGLEAL</sequence>
<reference evidence="2" key="1">
    <citation type="submission" date="2021-02" db="EMBL/GenBank/DDBJ databases">
        <authorList>
            <person name="Dougan E. K."/>
            <person name="Rhodes N."/>
            <person name="Thang M."/>
            <person name="Chan C."/>
        </authorList>
    </citation>
    <scope>NUCLEOTIDE SEQUENCE</scope>
</reference>
<proteinExistence type="predicted"/>
<protein>
    <recommendedName>
        <fullName evidence="5">Methyltransferase domain-containing protein</fullName>
    </recommendedName>
</protein>
<comment type="caution">
    <text evidence="2">The sequence shown here is derived from an EMBL/GenBank/DDBJ whole genome shotgun (WGS) entry which is preliminary data.</text>
</comment>
<dbReference type="EMBL" id="CAJNNV010024301">
    <property type="protein sequence ID" value="CAE8609396.1"/>
    <property type="molecule type" value="Genomic_DNA"/>
</dbReference>
<dbReference type="SUPFAM" id="SSF53335">
    <property type="entry name" value="S-adenosyl-L-methionine-dependent methyltransferases"/>
    <property type="match status" value="1"/>
</dbReference>
<organism evidence="2 3">
    <name type="scientific">Polarella glacialis</name>
    <name type="common">Dinoflagellate</name>
    <dbReference type="NCBI Taxonomy" id="89957"/>
    <lineage>
        <taxon>Eukaryota</taxon>
        <taxon>Sar</taxon>
        <taxon>Alveolata</taxon>
        <taxon>Dinophyceae</taxon>
        <taxon>Suessiales</taxon>
        <taxon>Suessiaceae</taxon>
        <taxon>Polarella</taxon>
    </lineage>
</organism>
<keyword evidence="4" id="KW-1185">Reference proteome</keyword>
<gene>
    <name evidence="1" type="ORF">PGLA1383_LOCUS27223</name>
    <name evidence="2" type="ORF">PGLA2088_LOCUS33654</name>
</gene>
<evidence type="ECO:0000313" key="2">
    <source>
        <dbReference type="EMBL" id="CAE8705372.1"/>
    </source>
</evidence>
<dbReference type="EMBL" id="CAJNNW010030961">
    <property type="protein sequence ID" value="CAE8705372.1"/>
    <property type="molecule type" value="Genomic_DNA"/>
</dbReference>
<evidence type="ECO:0000313" key="1">
    <source>
        <dbReference type="EMBL" id="CAE8609396.1"/>
    </source>
</evidence>